<feature type="transmembrane region" description="Helical" evidence="1">
    <location>
        <begin position="113"/>
        <end position="133"/>
    </location>
</feature>
<proteinExistence type="predicted"/>
<dbReference type="InterPro" id="IPR001129">
    <property type="entry name" value="Membr-assoc_MAPEG"/>
</dbReference>
<dbReference type="Proteomes" id="UP000708208">
    <property type="component" value="Unassembled WGS sequence"/>
</dbReference>
<comment type="caution">
    <text evidence="2">The sequence shown here is derived from an EMBL/GenBank/DDBJ whole genome shotgun (WGS) entry which is preliminary data.</text>
</comment>
<dbReference type="PANTHER" id="PTHR10250">
    <property type="entry name" value="MICROSOMAL GLUTATHIONE S-TRANSFERASE"/>
    <property type="match status" value="1"/>
</dbReference>
<keyword evidence="3" id="KW-1185">Reference proteome</keyword>
<feature type="transmembrane region" description="Helical" evidence="1">
    <location>
        <begin position="31"/>
        <end position="50"/>
    </location>
</feature>
<dbReference type="GO" id="GO:0004602">
    <property type="term" value="F:glutathione peroxidase activity"/>
    <property type="evidence" value="ECO:0007669"/>
    <property type="project" value="TreeGrafter"/>
</dbReference>
<dbReference type="InterPro" id="IPR050997">
    <property type="entry name" value="MAPEG"/>
</dbReference>
<gene>
    <name evidence="2" type="ORF">AFUS01_LOCUS44699</name>
</gene>
<dbReference type="GO" id="GO:0016020">
    <property type="term" value="C:membrane"/>
    <property type="evidence" value="ECO:0007669"/>
    <property type="project" value="InterPro"/>
</dbReference>
<dbReference type="AlphaFoldDB" id="A0A8J2LNP2"/>
<dbReference type="PANTHER" id="PTHR10250:SF26">
    <property type="entry name" value="GLUTATHIONE S-TRANSFERASE 3, MITOCHONDRIAL"/>
    <property type="match status" value="1"/>
</dbReference>
<evidence type="ECO:0000256" key="1">
    <source>
        <dbReference type="SAM" id="Phobius"/>
    </source>
</evidence>
<dbReference type="EMBL" id="CAJVCH010570589">
    <property type="protein sequence ID" value="CAG7835313.1"/>
    <property type="molecule type" value="Genomic_DNA"/>
</dbReference>
<keyword evidence="1" id="KW-0812">Transmembrane</keyword>
<keyword evidence="1" id="KW-0472">Membrane</keyword>
<dbReference type="Pfam" id="PF01124">
    <property type="entry name" value="MAPEG"/>
    <property type="match status" value="1"/>
</dbReference>
<reference evidence="2" key="1">
    <citation type="submission" date="2021-06" db="EMBL/GenBank/DDBJ databases">
        <authorList>
            <person name="Hodson N. C."/>
            <person name="Mongue J. A."/>
            <person name="Jaron S. K."/>
        </authorList>
    </citation>
    <scope>NUCLEOTIDE SEQUENCE</scope>
</reference>
<protein>
    <submittedName>
        <fullName evidence="2">Uncharacterized protein</fullName>
    </submittedName>
</protein>
<evidence type="ECO:0000313" key="3">
    <source>
        <dbReference type="Proteomes" id="UP000708208"/>
    </source>
</evidence>
<dbReference type="GO" id="GO:0005635">
    <property type="term" value="C:nuclear envelope"/>
    <property type="evidence" value="ECO:0007669"/>
    <property type="project" value="TreeGrafter"/>
</dbReference>
<evidence type="ECO:0000313" key="2">
    <source>
        <dbReference type="EMBL" id="CAG7835313.1"/>
    </source>
</evidence>
<accession>A0A8J2LNP2</accession>
<keyword evidence="1" id="KW-1133">Transmembrane helix</keyword>
<dbReference type="GO" id="GO:0005783">
    <property type="term" value="C:endoplasmic reticulum"/>
    <property type="evidence" value="ECO:0007669"/>
    <property type="project" value="TreeGrafter"/>
</dbReference>
<dbReference type="GO" id="GO:0004364">
    <property type="term" value="F:glutathione transferase activity"/>
    <property type="evidence" value="ECO:0007669"/>
    <property type="project" value="TreeGrafter"/>
</dbReference>
<sequence>MILSKISDTVFGGSVLSPPGNGTILCIHPNYGLVVYTLVGSIFMVTWKAMQVGKARKEYKINYPTMYSPDNNHFNCIQRGHQNTLELYPTFMSLLLLGGYSTGEPKNRMRGAYSYIGLIMLLMATTKFGIRLLSQR</sequence>
<dbReference type="OrthoDB" id="410651at2759"/>
<name>A0A8J2LNP2_9HEXA</name>
<organism evidence="2 3">
    <name type="scientific">Allacma fusca</name>
    <dbReference type="NCBI Taxonomy" id="39272"/>
    <lineage>
        <taxon>Eukaryota</taxon>
        <taxon>Metazoa</taxon>
        <taxon>Ecdysozoa</taxon>
        <taxon>Arthropoda</taxon>
        <taxon>Hexapoda</taxon>
        <taxon>Collembola</taxon>
        <taxon>Symphypleona</taxon>
        <taxon>Sminthuridae</taxon>
        <taxon>Allacma</taxon>
    </lineage>
</organism>